<dbReference type="AlphaFoldDB" id="A0A853DN11"/>
<keyword evidence="2" id="KW-1185">Reference proteome</keyword>
<dbReference type="RefSeq" id="WP_179701196.1">
    <property type="nucleotide sequence ID" value="NZ_BAAAHA010000006.1"/>
</dbReference>
<organism evidence="1 2">
    <name type="scientific">Leifsonia naganoensis</name>
    <dbReference type="NCBI Taxonomy" id="150025"/>
    <lineage>
        <taxon>Bacteria</taxon>
        <taxon>Bacillati</taxon>
        <taxon>Actinomycetota</taxon>
        <taxon>Actinomycetes</taxon>
        <taxon>Micrococcales</taxon>
        <taxon>Microbacteriaceae</taxon>
        <taxon>Leifsonia</taxon>
    </lineage>
</organism>
<dbReference type="InterPro" id="IPR045773">
    <property type="entry name" value="DUF6226"/>
</dbReference>
<dbReference type="Pfam" id="PF19736">
    <property type="entry name" value="DUF6226"/>
    <property type="match status" value="1"/>
</dbReference>
<dbReference type="EMBL" id="JACCHJ010000001">
    <property type="protein sequence ID" value="NYK10466.1"/>
    <property type="molecule type" value="Genomic_DNA"/>
</dbReference>
<name>A0A853DN11_9MICO</name>
<sequence>MSEYVRPEWPVVEFLDESGEPIPYGHRWGMGEVPEEAYSRVSHPERYAPLHAVAEALIRWLTEEYDVTVVDDPAVESDVSFVAGATTPPAARAVRLTPGTPGAAPLTVVLTGYPGVVVHAGALQDHVFPRCGCDACDEDVVSVTEELEWVVGAIVHGEFTESVDVPSPGWVTSGLRWGDRSGTGEVLRDDLPPERLAAAKEALPAGGVWAPWVRRDQPAG</sequence>
<dbReference type="Proteomes" id="UP000521075">
    <property type="component" value="Unassembled WGS sequence"/>
</dbReference>
<reference evidence="1 2" key="1">
    <citation type="submission" date="2020-07" db="EMBL/GenBank/DDBJ databases">
        <title>Sequencing the genomes of 1000 actinobacteria strains.</title>
        <authorList>
            <person name="Klenk H.-P."/>
        </authorList>
    </citation>
    <scope>NUCLEOTIDE SEQUENCE [LARGE SCALE GENOMIC DNA]</scope>
    <source>
        <strain evidence="1 2">DSM 15166</strain>
    </source>
</reference>
<proteinExistence type="predicted"/>
<evidence type="ECO:0000313" key="1">
    <source>
        <dbReference type="EMBL" id="NYK10466.1"/>
    </source>
</evidence>
<accession>A0A853DN11</accession>
<protein>
    <submittedName>
        <fullName evidence="1">Uncharacterized protein</fullName>
    </submittedName>
</protein>
<gene>
    <name evidence="1" type="ORF">HNR14_002347</name>
</gene>
<evidence type="ECO:0000313" key="2">
    <source>
        <dbReference type="Proteomes" id="UP000521075"/>
    </source>
</evidence>
<comment type="caution">
    <text evidence="1">The sequence shown here is derived from an EMBL/GenBank/DDBJ whole genome shotgun (WGS) entry which is preliminary data.</text>
</comment>